<dbReference type="PROSITE" id="PS50222">
    <property type="entry name" value="EF_HAND_2"/>
    <property type="match status" value="1"/>
</dbReference>
<dbReference type="Proteomes" id="UP000000539">
    <property type="component" value="Chromosome 1"/>
</dbReference>
<gene>
    <name evidence="2" type="primary">EFCAB10</name>
</gene>
<dbReference type="InterPro" id="IPR002048">
    <property type="entry name" value="EF_hand_dom"/>
</dbReference>
<dbReference type="GO" id="GO:0005509">
    <property type="term" value="F:calcium ion binding"/>
    <property type="evidence" value="ECO:0007669"/>
    <property type="project" value="InterPro"/>
</dbReference>
<dbReference type="InterPro" id="IPR011992">
    <property type="entry name" value="EF-hand-dom_pair"/>
</dbReference>
<dbReference type="PANTHER" id="PTHR21847">
    <property type="entry name" value="EF-HAND CALCIUM-BINDING DOMAIN-CONTAINING PROTEIN 10"/>
    <property type="match status" value="1"/>
</dbReference>
<dbReference type="CTD" id="100130771"/>
<accession>A0A8V0Y4C5</accession>
<protein>
    <submittedName>
        <fullName evidence="2">EF-hand calcium binding domain 10</fullName>
    </submittedName>
</protein>
<dbReference type="OrthoDB" id="10260455at2759"/>
<sequence length="128" mass="14224">MAAGEQQSREYLERHGLPALLHRLAALLLYHRPERPRQFLIQVLEAVRAARRGEAAMPGVLDEADVEAVFRMLDAAGRGFVTGRQCRAALKTLGLSTAELRVGDEEEIRLPAFKEEVQHQATLQARAA</sequence>
<dbReference type="PANTHER" id="PTHR21847:SF1">
    <property type="entry name" value="EF-HAND CALCIUM-BINDING DOMAIN-CONTAINING PROTEIN 10"/>
    <property type="match status" value="1"/>
</dbReference>
<evidence type="ECO:0000259" key="1">
    <source>
        <dbReference type="PROSITE" id="PS50222"/>
    </source>
</evidence>
<dbReference type="AlphaFoldDB" id="A0A8V0Y4C5"/>
<dbReference type="SUPFAM" id="SSF47391">
    <property type="entry name" value="Dimerization-anchoring domain of cAMP-dependent PK regulatory subunit"/>
    <property type="match status" value="1"/>
</dbReference>
<evidence type="ECO:0000313" key="3">
    <source>
        <dbReference type="Proteomes" id="UP000000539"/>
    </source>
</evidence>
<dbReference type="RefSeq" id="XP_025009460.2">
    <property type="nucleotide sequence ID" value="XM_025153692.3"/>
</dbReference>
<dbReference type="FunCoup" id="A0A8V0Y4C5">
    <property type="interactions" value="30"/>
</dbReference>
<keyword evidence="3" id="KW-1185">Reference proteome</keyword>
<proteinExistence type="predicted"/>
<dbReference type="Ensembl" id="ENSGALT00010024253.1">
    <property type="protein sequence ID" value="ENSGALP00010013804.1"/>
    <property type="gene ID" value="ENSGALG00010010196.1"/>
</dbReference>
<dbReference type="InterPro" id="IPR049760">
    <property type="entry name" value="DD_EFCAB10"/>
</dbReference>
<dbReference type="GeneTree" id="ENSGT00940000154487"/>
<dbReference type="RefSeq" id="XP_040517157.1">
    <property type="nucleotide sequence ID" value="XM_040661223.2"/>
</dbReference>
<organism evidence="2 3">
    <name type="scientific">Gallus gallus</name>
    <name type="common">Chicken</name>
    <dbReference type="NCBI Taxonomy" id="9031"/>
    <lineage>
        <taxon>Eukaryota</taxon>
        <taxon>Metazoa</taxon>
        <taxon>Chordata</taxon>
        <taxon>Craniata</taxon>
        <taxon>Vertebrata</taxon>
        <taxon>Euteleostomi</taxon>
        <taxon>Archelosauria</taxon>
        <taxon>Archosauria</taxon>
        <taxon>Dinosauria</taxon>
        <taxon>Saurischia</taxon>
        <taxon>Theropoda</taxon>
        <taxon>Coelurosauria</taxon>
        <taxon>Aves</taxon>
        <taxon>Neognathae</taxon>
        <taxon>Galloanserae</taxon>
        <taxon>Galliformes</taxon>
        <taxon>Phasianidae</taxon>
        <taxon>Phasianinae</taxon>
        <taxon>Gallus</taxon>
    </lineage>
</organism>
<reference evidence="2" key="2">
    <citation type="submission" date="2025-08" db="UniProtKB">
        <authorList>
            <consortium name="Ensembl"/>
        </authorList>
    </citation>
    <scope>IDENTIFICATION</scope>
    <source>
        <strain evidence="2">broiler</strain>
    </source>
</reference>
<evidence type="ECO:0000313" key="2">
    <source>
        <dbReference type="Ensembl" id="ENSGALP00010013804.1"/>
    </source>
</evidence>
<dbReference type="Pfam" id="PF24548">
    <property type="entry name" value="EF_EFCAB10_C"/>
    <property type="match status" value="1"/>
</dbReference>
<dbReference type="OMA" id="KRTQEIC"/>
<dbReference type="Gene3D" id="1.20.890.10">
    <property type="entry name" value="cAMP-dependent protein kinase regulatory subunit, dimerization-anchoring domain"/>
    <property type="match status" value="1"/>
</dbReference>
<dbReference type="GeneID" id="769240"/>
<dbReference type="CDD" id="cd22976">
    <property type="entry name" value="DD_EFCAB10"/>
    <property type="match status" value="1"/>
</dbReference>
<dbReference type="SUPFAM" id="SSF47473">
    <property type="entry name" value="EF-hand"/>
    <property type="match status" value="1"/>
</dbReference>
<feature type="domain" description="EF-hand" evidence="1">
    <location>
        <begin position="61"/>
        <end position="96"/>
    </location>
</feature>
<reference evidence="2" key="3">
    <citation type="submission" date="2025-09" db="UniProtKB">
        <authorList>
            <consortium name="Ensembl"/>
        </authorList>
    </citation>
    <scope>IDENTIFICATION</scope>
    <source>
        <strain evidence="2">broiler</strain>
    </source>
</reference>
<reference evidence="2" key="1">
    <citation type="submission" date="2020-11" db="EMBL/GenBank/DDBJ databases">
        <title>Gallus gallus (Chicken) genome, bGalGal1, GRCg7b, maternal haplotype autosomes + Z &amp; W.</title>
        <authorList>
            <person name="Warren W."/>
            <person name="Formenti G."/>
            <person name="Fedrigo O."/>
            <person name="Haase B."/>
            <person name="Mountcastle J."/>
            <person name="Balacco J."/>
            <person name="Tracey A."/>
            <person name="Schneider V."/>
            <person name="Okimoto R."/>
            <person name="Cheng H."/>
            <person name="Hawken R."/>
            <person name="Howe K."/>
            <person name="Jarvis E.D."/>
        </authorList>
    </citation>
    <scope>NUCLEOTIDE SEQUENCE [LARGE SCALE GENOMIC DNA]</scope>
    <source>
        <strain evidence="2">Broiler</strain>
    </source>
</reference>
<dbReference type="InterPro" id="IPR039879">
    <property type="entry name" value="EFC10"/>
</dbReference>
<name>A0A8V0Y4C5_CHICK</name>
<dbReference type="InterPro" id="IPR056587">
    <property type="entry name" value="EF_EFCAB10_C"/>
</dbReference>